<feature type="domain" description="PDZ" evidence="5">
    <location>
        <begin position="9"/>
        <end position="91"/>
    </location>
</feature>
<evidence type="ECO:0000256" key="4">
    <source>
        <dbReference type="SAM" id="MobiDB-lite"/>
    </source>
</evidence>
<dbReference type="GO" id="GO:0005912">
    <property type="term" value="C:adherens junction"/>
    <property type="evidence" value="ECO:0007669"/>
    <property type="project" value="TreeGrafter"/>
</dbReference>
<name>A0A1L8DWE3_9DIPT</name>
<protein>
    <submittedName>
        <fullName evidence="6">Putative pdz domain-containing protein</fullName>
    </submittedName>
</protein>
<keyword evidence="3" id="KW-0862">Zinc</keyword>
<dbReference type="SMART" id="SM00228">
    <property type="entry name" value="PDZ"/>
    <property type="match status" value="1"/>
</dbReference>
<evidence type="ECO:0000256" key="2">
    <source>
        <dbReference type="ARBA" id="ARBA00022490"/>
    </source>
</evidence>
<reference evidence="6" key="1">
    <citation type="submission" date="2016-12" db="EMBL/GenBank/DDBJ databases">
        <title>An insight into the sialome and mialome of the sand fly, Nyssomyia neivai.</title>
        <authorList>
            <person name="Sebastian V."/>
            <person name="Goulart T.M."/>
            <person name="Oliveira W."/>
            <person name="Calvo E."/>
            <person name="Oliveira L.F."/>
            <person name="Pinto M.C."/>
            <person name="Rosselino A.M."/>
            <person name="Ribeiro J.M."/>
        </authorList>
    </citation>
    <scope>NUCLEOTIDE SEQUENCE</scope>
</reference>
<comment type="subcellular location">
    <subcellularLocation>
        <location evidence="1">Cytoplasm</location>
    </subcellularLocation>
</comment>
<feature type="compositionally biased region" description="Low complexity" evidence="4">
    <location>
        <begin position="162"/>
        <end position="179"/>
    </location>
</feature>
<dbReference type="InterPro" id="IPR036034">
    <property type="entry name" value="PDZ_sf"/>
</dbReference>
<dbReference type="SUPFAM" id="SSF50156">
    <property type="entry name" value="PDZ domain-like"/>
    <property type="match status" value="1"/>
</dbReference>
<dbReference type="GO" id="GO:0030018">
    <property type="term" value="C:Z disc"/>
    <property type="evidence" value="ECO:0007669"/>
    <property type="project" value="TreeGrafter"/>
</dbReference>
<proteinExistence type="predicted"/>
<evidence type="ECO:0000313" key="6">
    <source>
        <dbReference type="EMBL" id="JAV10739.1"/>
    </source>
</evidence>
<evidence type="ECO:0000256" key="3">
    <source>
        <dbReference type="ARBA" id="ARBA00023038"/>
    </source>
</evidence>
<dbReference type="EMBL" id="GFDF01003345">
    <property type="protein sequence ID" value="JAV10739.1"/>
    <property type="molecule type" value="Transcribed_RNA"/>
</dbReference>
<dbReference type="GO" id="GO:0061061">
    <property type="term" value="P:muscle structure development"/>
    <property type="evidence" value="ECO:0007669"/>
    <property type="project" value="TreeGrafter"/>
</dbReference>
<keyword evidence="2" id="KW-0963">Cytoplasm</keyword>
<dbReference type="GO" id="GO:0001725">
    <property type="term" value="C:stress fiber"/>
    <property type="evidence" value="ECO:0007669"/>
    <property type="project" value="TreeGrafter"/>
</dbReference>
<dbReference type="GO" id="GO:0031941">
    <property type="term" value="C:filamentous actin"/>
    <property type="evidence" value="ECO:0007669"/>
    <property type="project" value="TreeGrafter"/>
</dbReference>
<evidence type="ECO:0000259" key="5">
    <source>
        <dbReference type="PROSITE" id="PS50106"/>
    </source>
</evidence>
<dbReference type="PROSITE" id="PS50106">
    <property type="entry name" value="PDZ"/>
    <property type="match status" value="1"/>
</dbReference>
<dbReference type="PANTHER" id="PTHR24214:SF55">
    <property type="entry name" value="Z BAND ALTERNATIVELY SPLICED PDZ-MOTIF PROTEIN 66, ISOFORM E"/>
    <property type="match status" value="1"/>
</dbReference>
<dbReference type="GO" id="GO:0003779">
    <property type="term" value="F:actin binding"/>
    <property type="evidence" value="ECO:0007669"/>
    <property type="project" value="TreeGrafter"/>
</dbReference>
<feature type="region of interest" description="Disordered" evidence="4">
    <location>
        <begin position="149"/>
        <end position="182"/>
    </location>
</feature>
<keyword evidence="3" id="KW-0479">Metal-binding</keyword>
<dbReference type="Gene3D" id="2.30.42.10">
    <property type="match status" value="1"/>
</dbReference>
<organism evidence="6">
    <name type="scientific">Nyssomyia neivai</name>
    <dbReference type="NCBI Taxonomy" id="330878"/>
    <lineage>
        <taxon>Eukaryota</taxon>
        <taxon>Metazoa</taxon>
        <taxon>Ecdysozoa</taxon>
        <taxon>Arthropoda</taxon>
        <taxon>Hexapoda</taxon>
        <taxon>Insecta</taxon>
        <taxon>Pterygota</taxon>
        <taxon>Neoptera</taxon>
        <taxon>Endopterygota</taxon>
        <taxon>Diptera</taxon>
        <taxon>Nematocera</taxon>
        <taxon>Psychodoidea</taxon>
        <taxon>Psychodidae</taxon>
        <taxon>Nyssomyia</taxon>
    </lineage>
</organism>
<dbReference type="InterPro" id="IPR031847">
    <property type="entry name" value="PDLI1-4/Zasp-like_mid"/>
</dbReference>
<dbReference type="SMART" id="SM00735">
    <property type="entry name" value="ZM"/>
    <property type="match status" value="1"/>
</dbReference>
<keyword evidence="3" id="KW-0440">LIM domain</keyword>
<dbReference type="InterPro" id="IPR006643">
    <property type="entry name" value="Zasp-like_motif"/>
</dbReference>
<dbReference type="GO" id="GO:0051371">
    <property type="term" value="F:muscle alpha-actinin binding"/>
    <property type="evidence" value="ECO:0007669"/>
    <property type="project" value="TreeGrafter"/>
</dbReference>
<evidence type="ECO:0000256" key="1">
    <source>
        <dbReference type="ARBA" id="ARBA00004496"/>
    </source>
</evidence>
<dbReference type="Pfam" id="PF15936">
    <property type="entry name" value="DUF4749"/>
    <property type="match status" value="1"/>
</dbReference>
<dbReference type="FunFam" id="2.30.42.10:FF:000192">
    <property type="entry name" value="Uncharacterized protein, isoform J"/>
    <property type="match status" value="1"/>
</dbReference>
<dbReference type="AlphaFoldDB" id="A0A1L8DWE3"/>
<accession>A0A1L8DWE3</accession>
<sequence>MSPKLNEFVVILQRDGAKTPWGIRLVGGSDLDTPLIITKVTLGSPAYGEMVRGDIITKIQDYDSRDLRHEDAQHLFKNAGNNIKVVIQRNNTVAKESLSNGSSRCSSTVPPISPVSQLSPIPQHINLPYRNVSPAGARQHAPYESLPQTVFPHFNESGGYEAPQLSPRPSSSASFSPQSTRDYQLEAQEETSTILNQPYRTTPLILPGAKVKRDSGPTESYLRHHPNPAMRAPPHHDFQDVLMKQKVADTIHRIVGDDGSKVVNKQFNSPIGLYSNDNIEKAYIQQSSANSVPYKRTVLFDPLKSETYRAIQEDNYDVGNSHEVPQPVQTKVFQPTTRAVPQKKPTATYPPVSPTYAMGDPNEIHQSGSFKRLMFSVLGDTSY</sequence>
<dbReference type="Pfam" id="PF00595">
    <property type="entry name" value="PDZ"/>
    <property type="match status" value="1"/>
</dbReference>
<dbReference type="CDD" id="cd23068">
    <property type="entry name" value="PDZ_ZASP52-like"/>
    <property type="match status" value="1"/>
</dbReference>
<dbReference type="GO" id="GO:0030036">
    <property type="term" value="P:actin cytoskeleton organization"/>
    <property type="evidence" value="ECO:0007669"/>
    <property type="project" value="TreeGrafter"/>
</dbReference>
<dbReference type="InterPro" id="IPR001478">
    <property type="entry name" value="PDZ"/>
</dbReference>
<dbReference type="PANTHER" id="PTHR24214">
    <property type="entry name" value="PDZ AND LIM DOMAIN PROTEIN ZASP"/>
    <property type="match status" value="1"/>
</dbReference>
<dbReference type="InterPro" id="IPR050604">
    <property type="entry name" value="PDZ-LIM_domain"/>
</dbReference>